<dbReference type="EMBL" id="JBHLZN010000003">
    <property type="protein sequence ID" value="MFB9886822.1"/>
    <property type="molecule type" value="Genomic_DNA"/>
</dbReference>
<feature type="domain" description="Rhodanese" evidence="3">
    <location>
        <begin position="14"/>
        <end position="137"/>
    </location>
</feature>
<dbReference type="PANTHER" id="PTHR30401:SF0">
    <property type="entry name" value="TRNA 2-SELENOURIDINE SYNTHASE"/>
    <property type="match status" value="1"/>
</dbReference>
<evidence type="ECO:0000313" key="4">
    <source>
        <dbReference type="EMBL" id="MFB9886822.1"/>
    </source>
</evidence>
<protein>
    <recommendedName>
        <fullName evidence="2">tRNA 2-selenouridine synthase</fullName>
        <ecNumber evidence="2">2.9.1.3</ecNumber>
    </recommendedName>
</protein>
<dbReference type="SMART" id="SM00450">
    <property type="entry name" value="RHOD"/>
    <property type="match status" value="1"/>
</dbReference>
<comment type="similarity">
    <text evidence="2">Belongs to the SelU family.</text>
</comment>
<dbReference type="Pfam" id="PF26341">
    <property type="entry name" value="AAA_SelU"/>
    <property type="match status" value="1"/>
</dbReference>
<reference evidence="4 5" key="1">
    <citation type="submission" date="2024-09" db="EMBL/GenBank/DDBJ databases">
        <authorList>
            <person name="Sun Q."/>
            <person name="Mori K."/>
        </authorList>
    </citation>
    <scope>NUCLEOTIDE SEQUENCE [LARGE SCALE GENOMIC DNA]</scope>
    <source>
        <strain evidence="4 5">ATCC 51285</strain>
    </source>
</reference>
<dbReference type="InterPro" id="IPR017582">
    <property type="entry name" value="SelU"/>
</dbReference>
<comment type="subunit">
    <text evidence="2">Monomer.</text>
</comment>
<dbReference type="SUPFAM" id="SSF52821">
    <property type="entry name" value="Rhodanese/Cell cycle control phosphatase"/>
    <property type="match status" value="1"/>
</dbReference>
<keyword evidence="5" id="KW-1185">Reference proteome</keyword>
<comment type="catalytic activity">
    <reaction evidence="2">
        <text>5-methylaminomethyl-S-(2E)-geranyl-thiouridine(34) in tRNA + selenophosphate + H(+) = 5-methylaminomethyl-2-(Se-phospho)selenouridine(34) in tRNA + (2E)-thiogeraniol</text>
        <dbReference type="Rhea" id="RHEA:60172"/>
        <dbReference type="Rhea" id="RHEA-COMP:14654"/>
        <dbReference type="Rhea" id="RHEA-COMP:15523"/>
        <dbReference type="ChEBI" id="CHEBI:15378"/>
        <dbReference type="ChEBI" id="CHEBI:16144"/>
        <dbReference type="ChEBI" id="CHEBI:140632"/>
        <dbReference type="ChEBI" id="CHEBI:143702"/>
        <dbReference type="ChEBI" id="CHEBI:143703"/>
    </reaction>
</comment>
<gene>
    <name evidence="4" type="primary">mnmH</name>
    <name evidence="2" type="synonym">selU</name>
    <name evidence="4" type="ORF">ACFFLH_10390</name>
</gene>
<feature type="active site" description="S-selanylcysteine intermediate" evidence="2">
    <location>
        <position position="97"/>
    </location>
</feature>
<dbReference type="NCBIfam" id="TIGR03167">
    <property type="entry name" value="tRNA_sel_U_synt"/>
    <property type="match status" value="1"/>
</dbReference>
<comment type="caution">
    <text evidence="4">The sequence shown here is derived from an EMBL/GenBank/DDBJ whole genome shotgun (WGS) entry which is preliminary data.</text>
</comment>
<dbReference type="GO" id="GO:0016740">
    <property type="term" value="F:transferase activity"/>
    <property type="evidence" value="ECO:0007669"/>
    <property type="project" value="UniProtKB-KW"/>
</dbReference>
<evidence type="ECO:0000313" key="5">
    <source>
        <dbReference type="Proteomes" id="UP001589628"/>
    </source>
</evidence>
<dbReference type="PANTHER" id="PTHR30401">
    <property type="entry name" value="TRNA 2-SELENOURIDINE SYNTHASE"/>
    <property type="match status" value="1"/>
</dbReference>
<dbReference type="Proteomes" id="UP001589628">
    <property type="component" value="Unassembled WGS sequence"/>
</dbReference>
<keyword evidence="2 4" id="KW-0808">Transferase</keyword>
<evidence type="ECO:0000256" key="1">
    <source>
        <dbReference type="ARBA" id="ARBA00023266"/>
    </source>
</evidence>
<dbReference type="HAMAP" id="MF_01622">
    <property type="entry name" value="tRNA_sel_U_synth"/>
    <property type="match status" value="1"/>
</dbReference>
<keyword evidence="1 2" id="KW-0711">Selenium</keyword>
<dbReference type="EC" id="2.9.1.3" evidence="2"/>
<comment type="catalytic activity">
    <reaction evidence="2">
        <text>5-methylaminomethyl-2-thiouridine(34) in tRNA + (2E)-geranyl diphosphate = 5-methylaminomethyl-S-(2E)-geranyl-thiouridine(34) in tRNA + diphosphate</text>
        <dbReference type="Rhea" id="RHEA:14085"/>
        <dbReference type="Rhea" id="RHEA-COMP:10195"/>
        <dbReference type="Rhea" id="RHEA-COMP:14654"/>
        <dbReference type="ChEBI" id="CHEBI:33019"/>
        <dbReference type="ChEBI" id="CHEBI:58057"/>
        <dbReference type="ChEBI" id="CHEBI:74455"/>
        <dbReference type="ChEBI" id="CHEBI:140632"/>
    </reaction>
</comment>
<comment type="catalytic activity">
    <reaction evidence="2">
        <text>5-methylaminomethyl-2-thiouridine(34) in tRNA + selenophosphate + (2E)-geranyl diphosphate + H2O + H(+) = 5-methylaminomethyl-2-selenouridine(34) in tRNA + (2E)-thiogeraniol + phosphate + diphosphate</text>
        <dbReference type="Rhea" id="RHEA:42716"/>
        <dbReference type="Rhea" id="RHEA-COMP:10195"/>
        <dbReference type="Rhea" id="RHEA-COMP:10196"/>
        <dbReference type="ChEBI" id="CHEBI:15377"/>
        <dbReference type="ChEBI" id="CHEBI:15378"/>
        <dbReference type="ChEBI" id="CHEBI:16144"/>
        <dbReference type="ChEBI" id="CHEBI:33019"/>
        <dbReference type="ChEBI" id="CHEBI:43474"/>
        <dbReference type="ChEBI" id="CHEBI:58057"/>
        <dbReference type="ChEBI" id="CHEBI:74455"/>
        <dbReference type="ChEBI" id="CHEBI:82743"/>
        <dbReference type="ChEBI" id="CHEBI:143703"/>
        <dbReference type="EC" id="2.9.1.3"/>
    </reaction>
</comment>
<sequence>MSLPTPVTDYAALFLQDIPLLDVRAPVEFAEGAFPLATNLPLLDDHQRQVIGTEYKQQGQDAAVALGYQLATPEVKQARQQAWLDYGRQHPDTVLYCFRGGMRSHISQEWMAEAGLRIPLVKGGYKALRRFLLDTLEQRSQQQPLWCLSGRTGTGKTDVLLSLPHQLDLEGLAHHRGSTFGYTVKPQPSQISFENALAIGLLKHAHHAPQHTLVVEDESRLIGRIALPPCWQEAQQRAPLLVLEASVEERQERVVRDYILRQYQDYQEVYGGEAPQRFRDYVLGNLDRIRRRLGGARHQALRTEWSEALDAFLSHGDYQGFLPGIRELLVNYYDPMYDYQLSQRQEQIACRGEAEQIRAWVAKHQPH</sequence>
<evidence type="ECO:0000259" key="3">
    <source>
        <dbReference type="PROSITE" id="PS50206"/>
    </source>
</evidence>
<dbReference type="NCBIfam" id="NF008750">
    <property type="entry name" value="PRK11784.1-2"/>
    <property type="match status" value="1"/>
</dbReference>
<dbReference type="InterPro" id="IPR036873">
    <property type="entry name" value="Rhodanese-like_dom_sf"/>
</dbReference>
<comment type="catalytic activity">
    <reaction evidence="2">
        <text>5-methylaminomethyl-2-(Se-phospho)selenouridine(34) in tRNA + H2O = 5-methylaminomethyl-2-selenouridine(34) in tRNA + phosphate</text>
        <dbReference type="Rhea" id="RHEA:60176"/>
        <dbReference type="Rhea" id="RHEA-COMP:10196"/>
        <dbReference type="Rhea" id="RHEA-COMP:15523"/>
        <dbReference type="ChEBI" id="CHEBI:15377"/>
        <dbReference type="ChEBI" id="CHEBI:43474"/>
        <dbReference type="ChEBI" id="CHEBI:82743"/>
        <dbReference type="ChEBI" id="CHEBI:143702"/>
    </reaction>
</comment>
<evidence type="ECO:0000256" key="2">
    <source>
        <dbReference type="HAMAP-Rule" id="MF_01622"/>
    </source>
</evidence>
<dbReference type="InterPro" id="IPR001763">
    <property type="entry name" value="Rhodanese-like_dom"/>
</dbReference>
<organism evidence="4 5">
    <name type="scientific">Balneatrix alpica</name>
    <dbReference type="NCBI Taxonomy" id="75684"/>
    <lineage>
        <taxon>Bacteria</taxon>
        <taxon>Pseudomonadati</taxon>
        <taxon>Pseudomonadota</taxon>
        <taxon>Gammaproteobacteria</taxon>
        <taxon>Oceanospirillales</taxon>
        <taxon>Balneatrichaceae</taxon>
        <taxon>Balneatrix</taxon>
    </lineage>
</organism>
<comment type="function">
    <text evidence="2">Involved in the post-transcriptional modification of the uridine at the wobble position (U34) of tRNA(Lys), tRNA(Glu) and tRNA(Gln). Catalyzes the conversion of 2-thiouridine (S2U-RNA) to 2-selenouridine (Se2U-RNA). Acts in a two-step process involving geranylation of 2-thiouridine (S2U) to S-geranyl-2-thiouridine (geS2U) and subsequent selenation of the latter derivative to 2-selenouridine (Se2U) in the tRNA chain.</text>
</comment>
<proteinExistence type="inferred from homology"/>
<name>A0ABV5ZC11_9GAMM</name>
<accession>A0ABV5ZC11</accession>
<dbReference type="NCBIfam" id="NF008751">
    <property type="entry name" value="PRK11784.1-3"/>
    <property type="match status" value="1"/>
</dbReference>
<dbReference type="Gene3D" id="3.40.250.10">
    <property type="entry name" value="Rhodanese-like domain"/>
    <property type="match status" value="1"/>
</dbReference>
<dbReference type="InterPro" id="IPR058840">
    <property type="entry name" value="AAA_SelU"/>
</dbReference>
<dbReference type="RefSeq" id="WP_027312341.1">
    <property type="nucleotide sequence ID" value="NZ_JBHLZN010000003.1"/>
</dbReference>
<dbReference type="PROSITE" id="PS50206">
    <property type="entry name" value="RHODANESE_3"/>
    <property type="match status" value="1"/>
</dbReference>